<keyword evidence="1" id="KW-0175">Coiled coil</keyword>
<dbReference type="CDD" id="cd09917">
    <property type="entry name" value="F-box_SF"/>
    <property type="match status" value="1"/>
</dbReference>
<evidence type="ECO:0000259" key="2">
    <source>
        <dbReference type="Pfam" id="PF12937"/>
    </source>
</evidence>
<proteinExistence type="predicted"/>
<dbReference type="OrthoDB" id="3365698at2759"/>
<dbReference type="InterPro" id="IPR001810">
    <property type="entry name" value="F-box_dom"/>
</dbReference>
<protein>
    <recommendedName>
        <fullName evidence="2">F-box domain-containing protein</fullName>
    </recommendedName>
</protein>
<dbReference type="SUPFAM" id="SSF81383">
    <property type="entry name" value="F-box domain"/>
    <property type="match status" value="1"/>
</dbReference>
<keyword evidence="4" id="KW-1185">Reference proteome</keyword>
<reference evidence="3 4" key="1">
    <citation type="journal article" date="2019" name="Nat. Ecol. Evol.">
        <title>Megaphylogeny resolves global patterns of mushroom evolution.</title>
        <authorList>
            <person name="Varga T."/>
            <person name="Krizsan K."/>
            <person name="Foldi C."/>
            <person name="Dima B."/>
            <person name="Sanchez-Garcia M."/>
            <person name="Sanchez-Ramirez S."/>
            <person name="Szollosi G.J."/>
            <person name="Szarkandi J.G."/>
            <person name="Papp V."/>
            <person name="Albert L."/>
            <person name="Andreopoulos W."/>
            <person name="Angelini C."/>
            <person name="Antonin V."/>
            <person name="Barry K.W."/>
            <person name="Bougher N.L."/>
            <person name="Buchanan P."/>
            <person name="Buyck B."/>
            <person name="Bense V."/>
            <person name="Catcheside P."/>
            <person name="Chovatia M."/>
            <person name="Cooper J."/>
            <person name="Damon W."/>
            <person name="Desjardin D."/>
            <person name="Finy P."/>
            <person name="Geml J."/>
            <person name="Haridas S."/>
            <person name="Hughes K."/>
            <person name="Justo A."/>
            <person name="Karasinski D."/>
            <person name="Kautmanova I."/>
            <person name="Kiss B."/>
            <person name="Kocsube S."/>
            <person name="Kotiranta H."/>
            <person name="LaButti K.M."/>
            <person name="Lechner B.E."/>
            <person name="Liimatainen K."/>
            <person name="Lipzen A."/>
            <person name="Lukacs Z."/>
            <person name="Mihaltcheva S."/>
            <person name="Morgado L.N."/>
            <person name="Niskanen T."/>
            <person name="Noordeloos M.E."/>
            <person name="Ohm R.A."/>
            <person name="Ortiz-Santana B."/>
            <person name="Ovrebo C."/>
            <person name="Racz N."/>
            <person name="Riley R."/>
            <person name="Savchenko A."/>
            <person name="Shiryaev A."/>
            <person name="Soop K."/>
            <person name="Spirin V."/>
            <person name="Szebenyi C."/>
            <person name="Tomsovsky M."/>
            <person name="Tulloss R.E."/>
            <person name="Uehling J."/>
            <person name="Grigoriev I.V."/>
            <person name="Vagvolgyi C."/>
            <person name="Papp T."/>
            <person name="Martin F.M."/>
            <person name="Miettinen O."/>
            <person name="Hibbett D.S."/>
            <person name="Nagy L.G."/>
        </authorList>
    </citation>
    <scope>NUCLEOTIDE SEQUENCE [LARGE SCALE GENOMIC DNA]</scope>
    <source>
        <strain evidence="3 4">CBS 309.79</strain>
    </source>
</reference>
<feature type="domain" description="F-box" evidence="2">
    <location>
        <begin position="81"/>
        <end position="123"/>
    </location>
</feature>
<evidence type="ECO:0000313" key="4">
    <source>
        <dbReference type="Proteomes" id="UP000305067"/>
    </source>
</evidence>
<evidence type="ECO:0000313" key="3">
    <source>
        <dbReference type="EMBL" id="TFL04441.1"/>
    </source>
</evidence>
<sequence length="133" mass="14906">MTRPLCYGCGLADPESICTLASPFTHFVFDYSHKSIAAATAVVEKAQAQLATLDEALQRLQKHRDGIHRTFLHHQNYPPPISRLPDDILLLVFQEATWSGRNVAPETEIWHLAAVCSRWRSISSVIFPSLGHD</sequence>
<name>A0A5C3QVB0_9AGAR</name>
<accession>A0A5C3QVB0</accession>
<dbReference type="Pfam" id="PF12937">
    <property type="entry name" value="F-box-like"/>
    <property type="match status" value="1"/>
</dbReference>
<feature type="coiled-coil region" evidence="1">
    <location>
        <begin position="36"/>
        <end position="63"/>
    </location>
</feature>
<dbReference type="AlphaFoldDB" id="A0A5C3QVB0"/>
<gene>
    <name evidence="3" type="ORF">BDV98DRAFT_317024</name>
</gene>
<dbReference type="InterPro" id="IPR036047">
    <property type="entry name" value="F-box-like_dom_sf"/>
</dbReference>
<dbReference type="Gene3D" id="1.20.1280.50">
    <property type="match status" value="1"/>
</dbReference>
<evidence type="ECO:0000256" key="1">
    <source>
        <dbReference type="SAM" id="Coils"/>
    </source>
</evidence>
<dbReference type="Proteomes" id="UP000305067">
    <property type="component" value="Unassembled WGS sequence"/>
</dbReference>
<dbReference type="EMBL" id="ML178818">
    <property type="protein sequence ID" value="TFL04441.1"/>
    <property type="molecule type" value="Genomic_DNA"/>
</dbReference>
<organism evidence="3 4">
    <name type="scientific">Pterulicium gracile</name>
    <dbReference type="NCBI Taxonomy" id="1884261"/>
    <lineage>
        <taxon>Eukaryota</taxon>
        <taxon>Fungi</taxon>
        <taxon>Dikarya</taxon>
        <taxon>Basidiomycota</taxon>
        <taxon>Agaricomycotina</taxon>
        <taxon>Agaricomycetes</taxon>
        <taxon>Agaricomycetidae</taxon>
        <taxon>Agaricales</taxon>
        <taxon>Pleurotineae</taxon>
        <taxon>Pterulaceae</taxon>
        <taxon>Pterulicium</taxon>
    </lineage>
</organism>